<dbReference type="AlphaFoldDB" id="A0A517WZP4"/>
<gene>
    <name evidence="3" type="ORF">V202x_41300</name>
</gene>
<dbReference type="RefSeq" id="WP_145178586.1">
    <property type="nucleotide sequence ID" value="NZ_CP037422.1"/>
</dbReference>
<dbReference type="GO" id="GO:0016787">
    <property type="term" value="F:hydrolase activity"/>
    <property type="evidence" value="ECO:0007669"/>
    <property type="project" value="InterPro"/>
</dbReference>
<dbReference type="Proteomes" id="UP000318384">
    <property type="component" value="Chromosome"/>
</dbReference>
<evidence type="ECO:0000259" key="2">
    <source>
        <dbReference type="Pfam" id="PF01738"/>
    </source>
</evidence>
<organism evidence="3 4">
    <name type="scientific">Gimesia aquarii</name>
    <dbReference type="NCBI Taxonomy" id="2527964"/>
    <lineage>
        <taxon>Bacteria</taxon>
        <taxon>Pseudomonadati</taxon>
        <taxon>Planctomycetota</taxon>
        <taxon>Planctomycetia</taxon>
        <taxon>Planctomycetales</taxon>
        <taxon>Planctomycetaceae</taxon>
        <taxon>Gimesia</taxon>
    </lineage>
</organism>
<dbReference type="OrthoDB" id="8183145at2"/>
<dbReference type="PANTHER" id="PTHR22946:SF8">
    <property type="entry name" value="ACETYL XYLAN ESTERASE DOMAIN-CONTAINING PROTEIN"/>
    <property type="match status" value="1"/>
</dbReference>
<reference evidence="3 4" key="1">
    <citation type="submission" date="2019-03" db="EMBL/GenBank/DDBJ databases">
        <title>Deep-cultivation of Planctomycetes and their phenomic and genomic characterization uncovers novel biology.</title>
        <authorList>
            <person name="Wiegand S."/>
            <person name="Jogler M."/>
            <person name="Boedeker C."/>
            <person name="Pinto D."/>
            <person name="Vollmers J."/>
            <person name="Rivas-Marin E."/>
            <person name="Kohn T."/>
            <person name="Peeters S.H."/>
            <person name="Heuer A."/>
            <person name="Rast P."/>
            <person name="Oberbeckmann S."/>
            <person name="Bunk B."/>
            <person name="Jeske O."/>
            <person name="Meyerdierks A."/>
            <person name="Storesund J.E."/>
            <person name="Kallscheuer N."/>
            <person name="Luecker S."/>
            <person name="Lage O.M."/>
            <person name="Pohl T."/>
            <person name="Merkel B.J."/>
            <person name="Hornburger P."/>
            <person name="Mueller R.-W."/>
            <person name="Bruemmer F."/>
            <person name="Labrenz M."/>
            <person name="Spormann A.M."/>
            <person name="Op den Camp H."/>
            <person name="Overmann J."/>
            <person name="Amann R."/>
            <person name="Jetten M.S.M."/>
            <person name="Mascher T."/>
            <person name="Medema M.H."/>
            <person name="Devos D.P."/>
            <person name="Kaster A.-K."/>
            <person name="Ovreas L."/>
            <person name="Rohde M."/>
            <person name="Galperin M.Y."/>
            <person name="Jogler C."/>
        </authorList>
    </citation>
    <scope>NUCLEOTIDE SEQUENCE [LARGE SCALE GENOMIC DNA]</scope>
    <source>
        <strain evidence="3 4">V202</strain>
    </source>
</reference>
<evidence type="ECO:0000313" key="3">
    <source>
        <dbReference type="EMBL" id="QDU10718.1"/>
    </source>
</evidence>
<dbReference type="EMBL" id="CP037422">
    <property type="protein sequence ID" value="QDU10718.1"/>
    <property type="molecule type" value="Genomic_DNA"/>
</dbReference>
<proteinExistence type="predicted"/>
<dbReference type="Gene3D" id="3.40.50.1820">
    <property type="entry name" value="alpha/beta hydrolase"/>
    <property type="match status" value="1"/>
</dbReference>
<feature type="domain" description="Dienelactone hydrolase" evidence="2">
    <location>
        <begin position="165"/>
        <end position="271"/>
    </location>
</feature>
<accession>A0A517WZP4</accession>
<keyword evidence="1" id="KW-0732">Signal</keyword>
<sequence length="371" mass="41421" precursor="true">MKLAQILVVINIAIPSLANAQSEPAKPKYFNQNVADSNPLRTEQARELDEYIQTIAADRSRFHQLFQPDYSTTQAFEKSAAPLRSAFCESIGYPPPGKRPTKAATFQQIGEDSIGTYYRAMFPILPGVHSEGIYIVPKSAKGKTPLIISMHGGGGSPEVALFNGGANYNDMVRGAVKHGYLVYAPQHLFRADGYPKEIRRQIDDRMRLVGTSITAVEIAKITYALDELIQRPEVDSNRIGMVGLSYGGYYAQVTPAIDTRIKVSVSSCYFGVQEGRYVQNELSVPTDFRFMNRMTLFNDADLVALICPRAHQIQAGSKDKASHREMGKSIEPRSAAYYKKLKLQDRFEHVVFDGGHEFDDRSAWAFVKKHL</sequence>
<dbReference type="PANTHER" id="PTHR22946">
    <property type="entry name" value="DIENELACTONE HYDROLASE DOMAIN-CONTAINING PROTEIN-RELATED"/>
    <property type="match status" value="1"/>
</dbReference>
<protein>
    <recommendedName>
        <fullName evidence="2">Dienelactone hydrolase domain-containing protein</fullName>
    </recommendedName>
</protein>
<feature type="chain" id="PRO_5021938361" description="Dienelactone hydrolase domain-containing protein" evidence="1">
    <location>
        <begin position="21"/>
        <end position="371"/>
    </location>
</feature>
<name>A0A517WZP4_9PLAN</name>
<dbReference type="Pfam" id="PF01738">
    <property type="entry name" value="DLH"/>
    <property type="match status" value="1"/>
</dbReference>
<dbReference type="InterPro" id="IPR002925">
    <property type="entry name" value="Dienelactn_hydro"/>
</dbReference>
<feature type="signal peptide" evidence="1">
    <location>
        <begin position="1"/>
        <end position="20"/>
    </location>
</feature>
<evidence type="ECO:0000313" key="4">
    <source>
        <dbReference type="Proteomes" id="UP000318384"/>
    </source>
</evidence>
<evidence type="ECO:0000256" key="1">
    <source>
        <dbReference type="SAM" id="SignalP"/>
    </source>
</evidence>
<dbReference type="SUPFAM" id="SSF53474">
    <property type="entry name" value="alpha/beta-Hydrolases"/>
    <property type="match status" value="1"/>
</dbReference>
<keyword evidence="4" id="KW-1185">Reference proteome</keyword>
<dbReference type="InterPro" id="IPR029058">
    <property type="entry name" value="AB_hydrolase_fold"/>
</dbReference>
<dbReference type="InterPro" id="IPR050261">
    <property type="entry name" value="FrsA_esterase"/>
</dbReference>